<sequence length="86" mass="10255">MSPDEEYDQGDVANRIREAQKVIEKMRLKLKRNAQNQASGEIFVMGRFDRGVDRPRATCNVNGSMEIIVRKEFWFSMENRKKQRRY</sequence>
<name>A0AAE4UY91_9NOCA</name>
<evidence type="ECO:0000313" key="2">
    <source>
        <dbReference type="Proteomes" id="UP001185863"/>
    </source>
</evidence>
<dbReference type="EMBL" id="JAWLUP010000014">
    <property type="protein sequence ID" value="MDV7264709.1"/>
    <property type="molecule type" value="Genomic_DNA"/>
</dbReference>
<dbReference type="RefSeq" id="WP_317744287.1">
    <property type="nucleotide sequence ID" value="NZ_JAWLUP010000014.1"/>
</dbReference>
<reference evidence="1" key="1">
    <citation type="submission" date="2023-10" db="EMBL/GenBank/DDBJ databases">
        <title>Development of a sustainable strategy for remediation of hydrocarbon-contaminated territories based on the waste exchange concept.</title>
        <authorList>
            <person name="Krivoruchko A."/>
        </authorList>
    </citation>
    <scope>NUCLEOTIDE SEQUENCE</scope>
    <source>
        <strain evidence="1">IEGM 68</strain>
    </source>
</reference>
<gene>
    <name evidence="1" type="ORF">R4315_09140</name>
</gene>
<proteinExistence type="predicted"/>
<evidence type="ECO:0000313" key="1">
    <source>
        <dbReference type="EMBL" id="MDV7264709.1"/>
    </source>
</evidence>
<dbReference type="AlphaFoldDB" id="A0AAE4UY91"/>
<organism evidence="1 2">
    <name type="scientific">Rhodococcus oxybenzonivorans</name>
    <dbReference type="NCBI Taxonomy" id="1990687"/>
    <lineage>
        <taxon>Bacteria</taxon>
        <taxon>Bacillati</taxon>
        <taxon>Actinomycetota</taxon>
        <taxon>Actinomycetes</taxon>
        <taxon>Mycobacteriales</taxon>
        <taxon>Nocardiaceae</taxon>
        <taxon>Rhodococcus</taxon>
    </lineage>
</organism>
<dbReference type="Proteomes" id="UP001185863">
    <property type="component" value="Unassembled WGS sequence"/>
</dbReference>
<comment type="caution">
    <text evidence="1">The sequence shown here is derived from an EMBL/GenBank/DDBJ whole genome shotgun (WGS) entry which is preliminary data.</text>
</comment>
<protein>
    <submittedName>
        <fullName evidence="1">Uncharacterized protein</fullName>
    </submittedName>
</protein>
<accession>A0AAE4UY91</accession>